<dbReference type="Proteomes" id="UP000827092">
    <property type="component" value="Unassembled WGS sequence"/>
</dbReference>
<name>A0AAV6VM72_9ARAC</name>
<evidence type="ECO:0000313" key="3">
    <source>
        <dbReference type="Proteomes" id="UP000827092"/>
    </source>
</evidence>
<keyword evidence="3" id="KW-1185">Reference proteome</keyword>
<reference evidence="2 3" key="1">
    <citation type="journal article" date="2022" name="Nat. Ecol. Evol.">
        <title>A masculinizing supergene underlies an exaggerated male reproductive morph in a spider.</title>
        <authorList>
            <person name="Hendrickx F."/>
            <person name="De Corte Z."/>
            <person name="Sonet G."/>
            <person name="Van Belleghem S.M."/>
            <person name="Kostlbacher S."/>
            <person name="Vangestel C."/>
        </authorList>
    </citation>
    <scope>NUCLEOTIDE SEQUENCE [LARGE SCALE GENOMIC DNA]</scope>
    <source>
        <strain evidence="2">W744_W776</strain>
    </source>
</reference>
<evidence type="ECO:0000313" key="2">
    <source>
        <dbReference type="EMBL" id="KAG8197797.1"/>
    </source>
</evidence>
<organism evidence="2 3">
    <name type="scientific">Oedothorax gibbosus</name>
    <dbReference type="NCBI Taxonomy" id="931172"/>
    <lineage>
        <taxon>Eukaryota</taxon>
        <taxon>Metazoa</taxon>
        <taxon>Ecdysozoa</taxon>
        <taxon>Arthropoda</taxon>
        <taxon>Chelicerata</taxon>
        <taxon>Arachnida</taxon>
        <taxon>Araneae</taxon>
        <taxon>Araneomorphae</taxon>
        <taxon>Entelegynae</taxon>
        <taxon>Araneoidea</taxon>
        <taxon>Linyphiidae</taxon>
        <taxon>Erigoninae</taxon>
        <taxon>Oedothorax</taxon>
    </lineage>
</organism>
<dbReference type="EMBL" id="JAFNEN010000050">
    <property type="protein sequence ID" value="KAG8197797.1"/>
    <property type="molecule type" value="Genomic_DNA"/>
</dbReference>
<accession>A0AAV6VM72</accession>
<feature type="region of interest" description="Disordered" evidence="1">
    <location>
        <begin position="1"/>
        <end position="23"/>
    </location>
</feature>
<protein>
    <submittedName>
        <fullName evidence="2">Uncharacterized protein</fullName>
    </submittedName>
</protein>
<dbReference type="AlphaFoldDB" id="A0AAV6VM72"/>
<evidence type="ECO:0000256" key="1">
    <source>
        <dbReference type="SAM" id="MobiDB-lite"/>
    </source>
</evidence>
<gene>
    <name evidence="2" type="ORF">JTE90_006497</name>
</gene>
<proteinExistence type="predicted"/>
<sequence length="88" mass="10281">MDNPQTHARPINLNQHSKKPRPEHRRYFANPLSSSFSSFLIQYFSLYSHHSRFSLHISSGLIHLLFARVDSVLLKRGFRNSGDEEPFL</sequence>
<comment type="caution">
    <text evidence="2">The sequence shown here is derived from an EMBL/GenBank/DDBJ whole genome shotgun (WGS) entry which is preliminary data.</text>
</comment>